<dbReference type="InterPro" id="IPR042242">
    <property type="entry name" value="RecO_C"/>
</dbReference>
<accession>A0AAI9WP85</accession>
<name>A0AAI9WP85_9BURK</name>
<evidence type="ECO:0000256" key="3">
    <source>
        <dbReference type="ARBA" id="ARBA00022763"/>
    </source>
</evidence>
<dbReference type="SUPFAM" id="SSF50249">
    <property type="entry name" value="Nucleic acid-binding proteins"/>
    <property type="match status" value="1"/>
</dbReference>
<dbReference type="NCBIfam" id="TIGR00613">
    <property type="entry name" value="reco"/>
    <property type="match status" value="1"/>
</dbReference>
<organism evidence="10 11">
    <name type="scientific">Sutterella seckii</name>
    <dbReference type="NCBI Taxonomy" id="1944635"/>
    <lineage>
        <taxon>Bacteria</taxon>
        <taxon>Pseudomonadati</taxon>
        <taxon>Pseudomonadota</taxon>
        <taxon>Betaproteobacteria</taxon>
        <taxon>Burkholderiales</taxon>
        <taxon>Sutterellaceae</taxon>
        <taxon>Sutterella</taxon>
    </lineage>
</organism>
<dbReference type="Gene3D" id="2.40.50.140">
    <property type="entry name" value="Nucleic acid-binding proteins"/>
    <property type="match status" value="1"/>
</dbReference>
<comment type="function">
    <text evidence="7">Involved in DNA repair and RecF pathway recombination.</text>
</comment>
<reference evidence="10 11" key="1">
    <citation type="submission" date="2019-10" db="EMBL/GenBank/DDBJ databases">
        <title>Genome diversity of Sutterella seckii.</title>
        <authorList>
            <person name="Chaplin A.V."/>
            <person name="Sokolova S.R."/>
            <person name="Mosin K.A."/>
            <person name="Ivanova E.L."/>
            <person name="Kochetkova T.O."/>
            <person name="Goltsov A.Y."/>
            <person name="Trofimov D.Y."/>
            <person name="Efimov B.A."/>
        </authorList>
    </citation>
    <scope>NUCLEOTIDE SEQUENCE [LARGE SCALE GENOMIC DNA]</scope>
    <source>
        <strain evidence="10 11">ASD3426</strain>
    </source>
</reference>
<dbReference type="Proteomes" id="UP000469462">
    <property type="component" value="Unassembled WGS sequence"/>
</dbReference>
<comment type="caution">
    <text evidence="10">The sequence shown here is derived from an EMBL/GenBank/DDBJ whole genome shotgun (WGS) entry which is preliminary data.</text>
</comment>
<protein>
    <recommendedName>
        <fullName evidence="2 7">DNA repair protein RecO</fullName>
    </recommendedName>
    <alternativeName>
        <fullName evidence="6 7">Recombination protein O</fullName>
    </alternativeName>
</protein>
<dbReference type="GO" id="GO:0006310">
    <property type="term" value="P:DNA recombination"/>
    <property type="evidence" value="ECO:0007669"/>
    <property type="project" value="UniProtKB-UniRule"/>
</dbReference>
<dbReference type="PANTHER" id="PTHR33991">
    <property type="entry name" value="DNA REPAIR PROTEIN RECO"/>
    <property type="match status" value="1"/>
</dbReference>
<keyword evidence="4 7" id="KW-0233">DNA recombination</keyword>
<feature type="domain" description="DNA replication/recombination mediator RecO N-terminal" evidence="9">
    <location>
        <begin position="76"/>
        <end position="145"/>
    </location>
</feature>
<dbReference type="GO" id="GO:0043590">
    <property type="term" value="C:bacterial nucleoid"/>
    <property type="evidence" value="ECO:0007669"/>
    <property type="project" value="TreeGrafter"/>
</dbReference>
<evidence type="ECO:0000256" key="5">
    <source>
        <dbReference type="ARBA" id="ARBA00023204"/>
    </source>
</evidence>
<dbReference type="InterPro" id="IPR012340">
    <property type="entry name" value="NA-bd_OB-fold"/>
</dbReference>
<dbReference type="PANTHER" id="PTHR33991:SF1">
    <property type="entry name" value="DNA REPAIR PROTEIN RECO"/>
    <property type="match status" value="1"/>
</dbReference>
<dbReference type="Pfam" id="PF02565">
    <property type="entry name" value="RecO_C"/>
    <property type="match status" value="1"/>
</dbReference>
<proteinExistence type="inferred from homology"/>
<gene>
    <name evidence="7 10" type="primary">recO</name>
    <name evidence="10" type="ORF">GBM96_00770</name>
</gene>
<keyword evidence="11" id="KW-1185">Reference proteome</keyword>
<evidence type="ECO:0000313" key="11">
    <source>
        <dbReference type="Proteomes" id="UP000469462"/>
    </source>
</evidence>
<dbReference type="InterPro" id="IPR003717">
    <property type="entry name" value="RecO"/>
</dbReference>
<evidence type="ECO:0000259" key="9">
    <source>
        <dbReference type="Pfam" id="PF11967"/>
    </source>
</evidence>
<dbReference type="HAMAP" id="MF_00201">
    <property type="entry name" value="RecO"/>
    <property type="match status" value="1"/>
</dbReference>
<dbReference type="EMBL" id="WEHW01000001">
    <property type="protein sequence ID" value="KAB7652908.1"/>
    <property type="molecule type" value="Genomic_DNA"/>
</dbReference>
<dbReference type="GO" id="GO:0006302">
    <property type="term" value="P:double-strand break repair"/>
    <property type="evidence" value="ECO:0007669"/>
    <property type="project" value="TreeGrafter"/>
</dbReference>
<dbReference type="AlphaFoldDB" id="A0AAI9WP85"/>
<keyword evidence="5 7" id="KW-0234">DNA repair</keyword>
<evidence type="ECO:0000256" key="2">
    <source>
        <dbReference type="ARBA" id="ARBA00021310"/>
    </source>
</evidence>
<dbReference type="RefSeq" id="WP_139687870.1">
    <property type="nucleotide sequence ID" value="NZ_WEHW01000001.1"/>
</dbReference>
<feature type="region of interest" description="Disordered" evidence="8">
    <location>
        <begin position="1"/>
        <end position="36"/>
    </location>
</feature>
<dbReference type="Gene3D" id="1.20.1440.120">
    <property type="entry name" value="Recombination protein O, C-terminal domain"/>
    <property type="match status" value="1"/>
</dbReference>
<evidence type="ECO:0000313" key="10">
    <source>
        <dbReference type="EMBL" id="KAB7652908.1"/>
    </source>
</evidence>
<evidence type="ECO:0000256" key="6">
    <source>
        <dbReference type="ARBA" id="ARBA00033409"/>
    </source>
</evidence>
<evidence type="ECO:0000256" key="8">
    <source>
        <dbReference type="SAM" id="MobiDB-lite"/>
    </source>
</evidence>
<evidence type="ECO:0000256" key="4">
    <source>
        <dbReference type="ARBA" id="ARBA00023172"/>
    </source>
</evidence>
<sequence length="301" mass="33706">MTERLAAENPTPEMKLPGGASSPASALKLREKSRDDEGSIARIIGNERAALEILSEIEAESDRLPAKKQGRPASQPSFILHTYPWSESSLVLDVFTARFGRLLLIARGAKRPGSTLRGMLMPFVPLKLSWTGRKEAKVLTRAEWLGILPPLRGEALLSGFYVNELLMRLTEREDIHPGLFPAYVRVIEALTHSDPAAQQRGLRRFEADLLRICGWQVLISEGGDAPRFTLRSTGDLAGVSGSFGNEIRTWERRDVLDVLEGRLERPEALRAAREIYREAIELRLDGRPLKTRRVLAELKRL</sequence>
<dbReference type="Pfam" id="PF11967">
    <property type="entry name" value="RecO_N"/>
    <property type="match status" value="1"/>
</dbReference>
<comment type="similarity">
    <text evidence="1 7">Belongs to the RecO family.</text>
</comment>
<keyword evidence="3 7" id="KW-0227">DNA damage</keyword>
<evidence type="ECO:0000256" key="1">
    <source>
        <dbReference type="ARBA" id="ARBA00007452"/>
    </source>
</evidence>
<dbReference type="InterPro" id="IPR022572">
    <property type="entry name" value="DNA_rep/recomb_RecO_N"/>
</dbReference>
<evidence type="ECO:0000256" key="7">
    <source>
        <dbReference type="HAMAP-Rule" id="MF_00201"/>
    </source>
</evidence>